<feature type="domain" description="EamA" evidence="2">
    <location>
        <begin position="4"/>
        <end position="130"/>
    </location>
</feature>
<feature type="transmembrane region" description="Helical" evidence="1">
    <location>
        <begin position="87"/>
        <end position="108"/>
    </location>
</feature>
<feature type="transmembrane region" description="Helical" evidence="1">
    <location>
        <begin position="224"/>
        <end position="244"/>
    </location>
</feature>
<evidence type="ECO:0000313" key="4">
    <source>
        <dbReference type="Proteomes" id="UP000005824"/>
    </source>
</evidence>
<organism evidence="3 4">
    <name type="scientific">Chthoniobacter flavus Ellin428</name>
    <dbReference type="NCBI Taxonomy" id="497964"/>
    <lineage>
        <taxon>Bacteria</taxon>
        <taxon>Pseudomonadati</taxon>
        <taxon>Verrucomicrobiota</taxon>
        <taxon>Spartobacteria</taxon>
        <taxon>Chthoniobacterales</taxon>
        <taxon>Chthoniobacteraceae</taxon>
        <taxon>Chthoniobacter</taxon>
    </lineage>
</organism>
<feature type="transmembrane region" description="Helical" evidence="1">
    <location>
        <begin position="60"/>
        <end position="80"/>
    </location>
</feature>
<dbReference type="PANTHER" id="PTHR22911:SF137">
    <property type="entry name" value="SOLUTE CARRIER FAMILY 35 MEMBER G2-RELATED"/>
    <property type="match status" value="1"/>
</dbReference>
<accession>B4D0N2</accession>
<feature type="transmembrane region" description="Helical" evidence="1">
    <location>
        <begin position="185"/>
        <end position="203"/>
    </location>
</feature>
<evidence type="ECO:0000256" key="1">
    <source>
        <dbReference type="SAM" id="Phobius"/>
    </source>
</evidence>
<gene>
    <name evidence="3" type="ORF">CfE428DRAFT_2483</name>
</gene>
<dbReference type="STRING" id="497964.CfE428DRAFT_2483"/>
<dbReference type="Gene3D" id="1.10.3730.20">
    <property type="match status" value="1"/>
</dbReference>
<feature type="transmembrane region" description="Helical" evidence="1">
    <location>
        <begin position="280"/>
        <end position="297"/>
    </location>
</feature>
<dbReference type="InterPro" id="IPR037185">
    <property type="entry name" value="EmrE-like"/>
</dbReference>
<keyword evidence="1" id="KW-0472">Membrane</keyword>
<feature type="transmembrane region" description="Helical" evidence="1">
    <location>
        <begin position="144"/>
        <end position="165"/>
    </location>
</feature>
<dbReference type="RefSeq" id="WP_006979808.1">
    <property type="nucleotide sequence ID" value="NZ_ABVL01000006.1"/>
</dbReference>
<protein>
    <recommendedName>
        <fullName evidence="2">EamA domain-containing protein</fullName>
    </recommendedName>
</protein>
<feature type="domain" description="EamA" evidence="2">
    <location>
        <begin position="146"/>
        <end position="292"/>
    </location>
</feature>
<keyword evidence="1" id="KW-1133">Transmembrane helix</keyword>
<feature type="transmembrane region" description="Helical" evidence="1">
    <location>
        <begin position="250"/>
        <end position="271"/>
    </location>
</feature>
<dbReference type="Pfam" id="PF00892">
    <property type="entry name" value="EamA"/>
    <property type="match status" value="2"/>
</dbReference>
<proteinExistence type="predicted"/>
<feature type="transmembrane region" description="Helical" evidence="1">
    <location>
        <begin position="114"/>
        <end position="132"/>
    </location>
</feature>
<dbReference type="GO" id="GO:0016020">
    <property type="term" value="C:membrane"/>
    <property type="evidence" value="ECO:0007669"/>
    <property type="project" value="InterPro"/>
</dbReference>
<dbReference type="eggNOG" id="COG0697">
    <property type="taxonomic scope" value="Bacteria"/>
</dbReference>
<dbReference type="SUPFAM" id="SSF103481">
    <property type="entry name" value="Multidrug resistance efflux transporter EmrE"/>
    <property type="match status" value="2"/>
</dbReference>
<name>B4D0N2_9BACT</name>
<dbReference type="AlphaFoldDB" id="B4D0N2"/>
<dbReference type="InParanoid" id="B4D0N2"/>
<dbReference type="Proteomes" id="UP000005824">
    <property type="component" value="Unassembled WGS sequence"/>
</dbReference>
<sequence precursor="true">MLPAFLTTIFFSLSVIFAARSARLLGGQTANLGRISLATVILAIWAHCFGQGLHGGGLPWFFASGVIGFGLGDMALFGALTRIGPRLSILITQCLAAPIAAFAEWLWLGTTVRPLDLVCAGVILVGVAVALAPDHGMNVSPRTFWIGTLFGIGSALGQASGAVLSRKANEAAALTGYVIDGGTAAYQRIIGGLLMTIIGFLLLRRTLPKDDTPKPADRWRKGGVFVLGNALAGPTLGVGCYQLALRSTPSGLVLPIVATSPLVTIILTFFIDGTRPTRRAVIGGIIAVAGAVAMKILQTSH</sequence>
<comment type="caution">
    <text evidence="3">The sequence shown here is derived from an EMBL/GenBank/DDBJ whole genome shotgun (WGS) entry which is preliminary data.</text>
</comment>
<dbReference type="EMBL" id="ABVL01000006">
    <property type="protein sequence ID" value="EDY19894.1"/>
    <property type="molecule type" value="Genomic_DNA"/>
</dbReference>
<evidence type="ECO:0000259" key="2">
    <source>
        <dbReference type="Pfam" id="PF00892"/>
    </source>
</evidence>
<dbReference type="PANTHER" id="PTHR22911">
    <property type="entry name" value="ACYL-MALONYL CONDENSING ENZYME-RELATED"/>
    <property type="match status" value="1"/>
</dbReference>
<keyword evidence="1" id="KW-0812">Transmembrane</keyword>
<reference evidence="3 4" key="1">
    <citation type="journal article" date="2011" name="J. Bacteriol.">
        <title>Genome sequence of Chthoniobacter flavus Ellin428, an aerobic heterotrophic soil bacterium.</title>
        <authorList>
            <person name="Kant R."/>
            <person name="van Passel M.W."/>
            <person name="Palva A."/>
            <person name="Lucas S."/>
            <person name="Lapidus A."/>
            <person name="Glavina Del Rio T."/>
            <person name="Dalin E."/>
            <person name="Tice H."/>
            <person name="Bruce D."/>
            <person name="Goodwin L."/>
            <person name="Pitluck S."/>
            <person name="Larimer F.W."/>
            <person name="Land M.L."/>
            <person name="Hauser L."/>
            <person name="Sangwan P."/>
            <person name="de Vos W.M."/>
            <person name="Janssen P.H."/>
            <person name="Smidt H."/>
        </authorList>
    </citation>
    <scope>NUCLEOTIDE SEQUENCE [LARGE SCALE GENOMIC DNA]</scope>
    <source>
        <strain evidence="3 4">Ellin428</strain>
    </source>
</reference>
<dbReference type="InterPro" id="IPR000620">
    <property type="entry name" value="EamA_dom"/>
</dbReference>
<evidence type="ECO:0000313" key="3">
    <source>
        <dbReference type="EMBL" id="EDY19894.1"/>
    </source>
</evidence>
<keyword evidence="4" id="KW-1185">Reference proteome</keyword>